<sequence length="1082" mass="117538">MSFPLERVKMNGDVRQLFPSRMAQRAVADKVQCHCPNRTLGCEAVMKALEVEQHLQSDCEWREEECDQCHQQVPRIHMSTHKQLLCPQKPEGSMATSGWDGMGAAHPTQHDFDQELSQTQHDLAQTTAELSQTMTELAQTKEQTQRELAAVQQQVVALRAQINQSFRTALYRNIQPNWDHFCLFCLVGRSGCLIPDRAFLSRAPTDFLHWGSLATVRQWPFPYPRQLFIPPAAPEGLKAHWDEATKEVALDWRPVPPASLPVPVAAEAAPLAACSLPFPPPVRYRVQATLVTGGADGGSTAVTYMGPECHCRYRFSFGLAPDAEARFAVVAMRGLAESRPSAPASCTRPGPPTVVFDYDHDMDEQGLFYYIGTQGRTQPWQNPANAGWVTATRSSDCVRLFTPTRYTLRHSRNEAIVPFRLQSWRLEGSVDGASWRTLDEHTKEPDAIPARPDAMVTFAVAPERAFTARLFRVLMTQPRREPPSAVVGPGDVRHPKPAAVKAPDILLRVNLQVRAGKRAFNIRRGAYNPVEGLLSRLQGFTAYVTLAAMYFVFGVASIFSPIFISRCGPRISLFLGSIGYFLFIGACAIGVDWLIIVAGILGGIGGSLLWPGQGAYLGRVDALSRKPDPIPTSIPLAIVPSGQSPTTSPTEDGTAHLPPPEGASNMGLFSGICLACNGFSGIIGFLISLFADVTPRMLYIILLIITACSCFMFFFTRRMAPVPPSEGAAIPPEPEQKGKAGRQRQKRKSAGAFCVAIFRPMLRVAASWLSLLYIPSFIFFGVSYSFFAATVPPAILTASFVSICFICRMVLVMISDRLGRFPCLAFTYLSAVVAVVLVLIALGVGLPADWLYFVAYALWGIVEGGLPTLIYGLNVAWYPDATEAIFGVFCLFRAVLGATFFLLSAYLAVLPLAIAVLVLAGIGFGCLCGAFGLQARRKRRNAERVVGTTAEVPGAAEAEVKIGNCGISTTPGDMMHVRTGTHSLVAVSPLQAAASAPDPDTAASKDDPPAEITLSLAGPDLGPDPNSAIHLSRDPSPLLLSAEERTTEDRKDARLVTSLPPLTRAHAHKDTQTSDRLAAARP</sequence>
<feature type="region of interest" description="Disordered" evidence="9">
    <location>
        <begin position="995"/>
        <end position="1082"/>
    </location>
</feature>
<dbReference type="PANTHER" id="PTHR23294:SF0">
    <property type="entry name" value="UNC93-LIKE PROTEIN MFSD11"/>
    <property type="match status" value="1"/>
</dbReference>
<evidence type="ECO:0000256" key="10">
    <source>
        <dbReference type="SAM" id="Phobius"/>
    </source>
</evidence>
<evidence type="ECO:0000256" key="1">
    <source>
        <dbReference type="ARBA" id="ARBA00004141"/>
    </source>
</evidence>
<feature type="transmembrane region" description="Helical" evidence="10">
    <location>
        <begin position="850"/>
        <end position="873"/>
    </location>
</feature>
<dbReference type="Pfam" id="PF05978">
    <property type="entry name" value="UNC-93"/>
    <property type="match status" value="1"/>
</dbReference>
<reference evidence="11" key="1">
    <citation type="journal article" date="2022" name="bioRxiv">
        <title>Genomics of Preaxostyla Flagellates Illuminates Evolutionary Transitions and the Path Towards Mitochondrial Loss.</title>
        <authorList>
            <person name="Novak L.V.F."/>
            <person name="Treitli S.C."/>
            <person name="Pyrih J."/>
            <person name="Halakuc P."/>
            <person name="Pipaliya S.V."/>
            <person name="Vacek V."/>
            <person name="Brzon O."/>
            <person name="Soukal P."/>
            <person name="Eme L."/>
            <person name="Dacks J.B."/>
            <person name="Karnkowska A."/>
            <person name="Elias M."/>
            <person name="Hampl V."/>
        </authorList>
    </citation>
    <scope>NUCLEOTIDE SEQUENCE</scope>
    <source>
        <strain evidence="11">RCP-MX</strain>
    </source>
</reference>
<protein>
    <recommendedName>
        <fullName evidence="6">UNC93-like protein MFSD11</fullName>
    </recommendedName>
    <alternativeName>
        <fullName evidence="7">Major facilitator superfamily domain-containing protein 11</fullName>
    </alternativeName>
</protein>
<keyword evidence="12" id="KW-1185">Reference proteome</keyword>
<feature type="transmembrane region" description="Helical" evidence="10">
    <location>
        <begin position="571"/>
        <end position="591"/>
    </location>
</feature>
<dbReference type="InterPro" id="IPR036259">
    <property type="entry name" value="MFS_trans_sf"/>
</dbReference>
<organism evidence="11 12">
    <name type="scientific">Paratrimastix pyriformis</name>
    <dbReference type="NCBI Taxonomy" id="342808"/>
    <lineage>
        <taxon>Eukaryota</taxon>
        <taxon>Metamonada</taxon>
        <taxon>Preaxostyla</taxon>
        <taxon>Paratrimastigidae</taxon>
        <taxon>Paratrimastix</taxon>
    </lineage>
</organism>
<evidence type="ECO:0000256" key="7">
    <source>
        <dbReference type="ARBA" id="ARBA00041910"/>
    </source>
</evidence>
<evidence type="ECO:0000256" key="8">
    <source>
        <dbReference type="SAM" id="Coils"/>
    </source>
</evidence>
<feature type="compositionally biased region" description="Polar residues" evidence="9">
    <location>
        <begin position="641"/>
        <end position="651"/>
    </location>
</feature>
<feature type="transmembrane region" description="Helical" evidence="10">
    <location>
        <begin position="768"/>
        <end position="787"/>
    </location>
</feature>
<feature type="region of interest" description="Disordered" evidence="9">
    <location>
        <begin position="638"/>
        <end position="657"/>
    </location>
</feature>
<keyword evidence="3 10" id="KW-1133">Transmembrane helix</keyword>
<evidence type="ECO:0000256" key="4">
    <source>
        <dbReference type="ARBA" id="ARBA00023136"/>
    </source>
</evidence>
<dbReference type="InterPro" id="IPR051617">
    <property type="entry name" value="UNC-93-like_regulator"/>
</dbReference>
<dbReference type="EMBL" id="JAPMOS010000161">
    <property type="protein sequence ID" value="KAJ4454382.1"/>
    <property type="molecule type" value="Genomic_DNA"/>
</dbReference>
<name>A0ABQ8U9V6_9EUKA</name>
<dbReference type="PANTHER" id="PTHR23294">
    <property type="entry name" value="ET TRANSLATION PRODUCT-RELATED"/>
    <property type="match status" value="1"/>
</dbReference>
<comment type="subcellular location">
    <subcellularLocation>
        <location evidence="1">Membrane</location>
        <topology evidence="1">Multi-pass membrane protein</topology>
    </subcellularLocation>
</comment>
<feature type="transmembrane region" description="Helical" evidence="10">
    <location>
        <begin position="793"/>
        <end position="811"/>
    </location>
</feature>
<comment type="caution">
    <text evidence="11">The sequence shown here is derived from an EMBL/GenBank/DDBJ whole genome shotgun (WGS) entry which is preliminary data.</text>
</comment>
<evidence type="ECO:0000313" key="12">
    <source>
        <dbReference type="Proteomes" id="UP001141327"/>
    </source>
</evidence>
<keyword evidence="2 10" id="KW-0812">Transmembrane</keyword>
<evidence type="ECO:0000313" key="11">
    <source>
        <dbReference type="EMBL" id="KAJ4454382.1"/>
    </source>
</evidence>
<evidence type="ECO:0000256" key="3">
    <source>
        <dbReference type="ARBA" id="ARBA00022989"/>
    </source>
</evidence>
<proteinExistence type="predicted"/>
<feature type="transmembrane region" description="Helical" evidence="10">
    <location>
        <begin position="697"/>
        <end position="715"/>
    </location>
</feature>
<keyword evidence="8" id="KW-0175">Coiled coil</keyword>
<keyword evidence="4 10" id="KW-0472">Membrane</keyword>
<evidence type="ECO:0000256" key="6">
    <source>
        <dbReference type="ARBA" id="ARBA00040302"/>
    </source>
</evidence>
<feature type="region of interest" description="Disordered" evidence="9">
    <location>
        <begin position="725"/>
        <end position="746"/>
    </location>
</feature>
<feature type="transmembrane region" description="Helical" evidence="10">
    <location>
        <begin position="540"/>
        <end position="564"/>
    </location>
</feature>
<dbReference type="Proteomes" id="UP001141327">
    <property type="component" value="Unassembled WGS sequence"/>
</dbReference>
<dbReference type="InterPro" id="IPR010291">
    <property type="entry name" value="Ion_channel_UNC-93"/>
</dbReference>
<accession>A0ABQ8U9V6</accession>
<evidence type="ECO:0000256" key="2">
    <source>
        <dbReference type="ARBA" id="ARBA00022692"/>
    </source>
</evidence>
<dbReference type="Gene3D" id="3.30.40.10">
    <property type="entry name" value="Zinc/RING finger domain, C3HC4 (zinc finger)"/>
    <property type="match status" value="1"/>
</dbReference>
<feature type="coiled-coil region" evidence="8">
    <location>
        <begin position="123"/>
        <end position="161"/>
    </location>
</feature>
<feature type="transmembrane region" description="Helical" evidence="10">
    <location>
        <begin position="597"/>
        <end position="617"/>
    </location>
</feature>
<dbReference type="Gene3D" id="1.20.1250.20">
    <property type="entry name" value="MFS general substrate transporter like domains"/>
    <property type="match status" value="1"/>
</dbReference>
<feature type="compositionally biased region" description="Basic and acidic residues" evidence="9">
    <location>
        <begin position="1042"/>
        <end position="1054"/>
    </location>
</feature>
<feature type="transmembrane region" description="Helical" evidence="10">
    <location>
        <begin position="912"/>
        <end position="933"/>
    </location>
</feature>
<feature type="transmembrane region" description="Helical" evidence="10">
    <location>
        <begin position="885"/>
        <end position="906"/>
    </location>
</feature>
<dbReference type="SUPFAM" id="SSF103473">
    <property type="entry name" value="MFS general substrate transporter"/>
    <property type="match status" value="1"/>
</dbReference>
<gene>
    <name evidence="11" type="ORF">PAPYR_10924</name>
</gene>
<evidence type="ECO:0000256" key="9">
    <source>
        <dbReference type="SAM" id="MobiDB-lite"/>
    </source>
</evidence>
<keyword evidence="5" id="KW-0325">Glycoprotein</keyword>
<evidence type="ECO:0000256" key="5">
    <source>
        <dbReference type="ARBA" id="ARBA00023180"/>
    </source>
</evidence>
<feature type="transmembrane region" description="Helical" evidence="10">
    <location>
        <begin position="668"/>
        <end position="691"/>
    </location>
</feature>
<feature type="transmembrane region" description="Helical" evidence="10">
    <location>
        <begin position="823"/>
        <end position="844"/>
    </location>
</feature>
<dbReference type="InterPro" id="IPR013083">
    <property type="entry name" value="Znf_RING/FYVE/PHD"/>
</dbReference>